<dbReference type="InterPro" id="IPR003010">
    <property type="entry name" value="C-N_Hydrolase"/>
</dbReference>
<feature type="domain" description="CN hydrolase" evidence="2">
    <location>
        <begin position="2"/>
        <end position="242"/>
    </location>
</feature>
<dbReference type="Gene3D" id="3.60.110.10">
    <property type="entry name" value="Carbon-nitrogen hydrolase"/>
    <property type="match status" value="1"/>
</dbReference>
<dbReference type="AlphaFoldDB" id="A0A0C2WGL7"/>
<evidence type="ECO:0000313" key="5">
    <source>
        <dbReference type="EMBL" id="WMN02088.1"/>
    </source>
</evidence>
<dbReference type="PROSITE" id="PS50263">
    <property type="entry name" value="CN_HYDROLASE"/>
    <property type="match status" value="1"/>
</dbReference>
<dbReference type="PROSITE" id="PS01227">
    <property type="entry name" value="UPF0012"/>
    <property type="match status" value="1"/>
</dbReference>
<name>A0A0C2WGL7_RHOER</name>
<evidence type="ECO:0000313" key="3">
    <source>
        <dbReference type="EMBL" id="KAB2586117.1"/>
    </source>
</evidence>
<dbReference type="EMBL" id="JAECSB010000030">
    <property type="protein sequence ID" value="MBH5142899.1"/>
    <property type="molecule type" value="Genomic_DNA"/>
</dbReference>
<dbReference type="CDD" id="cd07581">
    <property type="entry name" value="nitrilase_3"/>
    <property type="match status" value="1"/>
</dbReference>
<reference evidence="4 7" key="2">
    <citation type="submission" date="2020-12" db="EMBL/GenBank/DDBJ databases">
        <title>Draft genome sequence of furan degrading bacterial strain FUR100.</title>
        <authorList>
            <person name="Woiski C."/>
        </authorList>
    </citation>
    <scope>NUCLEOTIDE SEQUENCE [LARGE SCALE GENOMIC DNA]</scope>
    <source>
        <strain evidence="4 7">FUR100</strain>
    </source>
</reference>
<dbReference type="EMBL" id="MRBO01000247">
    <property type="protein sequence ID" value="KAB2586117.1"/>
    <property type="molecule type" value="Genomic_DNA"/>
</dbReference>
<dbReference type="InterPro" id="IPR036526">
    <property type="entry name" value="C-N_Hydrolase_sf"/>
</dbReference>
<dbReference type="GO" id="GO:0016787">
    <property type="term" value="F:hydrolase activity"/>
    <property type="evidence" value="ECO:0007669"/>
    <property type="project" value="UniProtKB-KW"/>
</dbReference>
<dbReference type="Proteomes" id="UP000325576">
    <property type="component" value="Unassembled WGS sequence"/>
</dbReference>
<evidence type="ECO:0000313" key="7">
    <source>
        <dbReference type="Proteomes" id="UP000627573"/>
    </source>
</evidence>
<gene>
    <name evidence="3" type="ORF">BS297_06920</name>
    <name evidence="4" type="ORF">I3517_09750</name>
    <name evidence="5" type="ORF">QIE55_30500</name>
</gene>
<dbReference type="GeneID" id="57488272"/>
<dbReference type="PANTHER" id="PTHR23088:SF27">
    <property type="entry name" value="DEAMINATED GLUTATHIONE AMIDASE"/>
    <property type="match status" value="1"/>
</dbReference>
<keyword evidence="7" id="KW-1185">Reference proteome</keyword>
<comment type="similarity">
    <text evidence="1">Belongs to the carbon-nitrogen hydrolase superfamily. NIT1/NIT2 family.</text>
</comment>
<dbReference type="Pfam" id="PF00795">
    <property type="entry name" value="CN_hydrolase"/>
    <property type="match status" value="1"/>
</dbReference>
<proteinExistence type="inferred from homology"/>
<sequence>MVDVAIAQYAPGLDKQSNLEQLTKLASEAAESGARIVVAPEYAMFTAPSMDSRFVLTAESLDGEFVSALADLATTLGIHIVAGINEAVTGSDKISNTLVALAPKLGVVAIYRKLHLYDAFGYKESDVVRAGEIHDPETFVVEDVRFGLQTCYDLRFPETTRRIVDAGADVLLLPAEWVPGPLKEDHWTTLVRARAIENTIYVAAADQCAPAGSGASMIVDPMGVIVASLGERVGMATATVSLERIAEVRMKNPALELRRFGVTAR</sequence>
<evidence type="ECO:0000259" key="2">
    <source>
        <dbReference type="PROSITE" id="PS50263"/>
    </source>
</evidence>
<keyword evidence="3" id="KW-0378">Hydrolase</keyword>
<reference evidence="3 6" key="1">
    <citation type="journal article" date="2017" name="Poromechanics V (2013)">
        <title>Genomic Characterization of the Arsenic-Tolerant Actinobacterium, &lt;i&gt;Rhodococcus erythropolis&lt;/i&gt; S43.</title>
        <authorList>
            <person name="Retamal-Morales G."/>
            <person name="Mehnert M."/>
            <person name="Schwabe R."/>
            <person name="Tischler D."/>
            <person name="Schloemann M."/>
            <person name="Levican G.J."/>
        </authorList>
    </citation>
    <scope>NUCLEOTIDE SEQUENCE [LARGE SCALE GENOMIC DNA]</scope>
    <source>
        <strain evidence="3 6">S43</strain>
    </source>
</reference>
<evidence type="ECO:0000256" key="1">
    <source>
        <dbReference type="ARBA" id="ARBA00010613"/>
    </source>
</evidence>
<dbReference type="InterPro" id="IPR001110">
    <property type="entry name" value="UPF0012_CS"/>
</dbReference>
<dbReference type="Proteomes" id="UP000627573">
    <property type="component" value="Unassembled WGS sequence"/>
</dbReference>
<evidence type="ECO:0000313" key="6">
    <source>
        <dbReference type="Proteomes" id="UP000325576"/>
    </source>
</evidence>
<dbReference type="PANTHER" id="PTHR23088">
    <property type="entry name" value="NITRILASE-RELATED"/>
    <property type="match status" value="1"/>
</dbReference>
<evidence type="ECO:0000313" key="4">
    <source>
        <dbReference type="EMBL" id="MBH5142899.1"/>
    </source>
</evidence>
<organism evidence="3 6">
    <name type="scientific">Rhodococcus erythropolis</name>
    <name type="common">Arthrobacter picolinophilus</name>
    <dbReference type="NCBI Taxonomy" id="1833"/>
    <lineage>
        <taxon>Bacteria</taxon>
        <taxon>Bacillati</taxon>
        <taxon>Actinomycetota</taxon>
        <taxon>Actinomycetes</taxon>
        <taxon>Mycobacteriales</taxon>
        <taxon>Nocardiaceae</taxon>
        <taxon>Rhodococcus</taxon>
        <taxon>Rhodococcus erythropolis group</taxon>
    </lineage>
</organism>
<dbReference type="SUPFAM" id="SSF56317">
    <property type="entry name" value="Carbon-nitrogen hydrolase"/>
    <property type="match status" value="1"/>
</dbReference>
<protein>
    <submittedName>
        <fullName evidence="3 4">Hydrolase</fullName>
    </submittedName>
</protein>
<dbReference type="RefSeq" id="WP_003941519.1">
    <property type="nucleotide sequence ID" value="NZ_CP124545.1"/>
</dbReference>
<dbReference type="Proteomes" id="UP001230933">
    <property type="component" value="Chromosome"/>
</dbReference>
<dbReference type="EMBL" id="CP124545">
    <property type="protein sequence ID" value="WMN02088.1"/>
    <property type="molecule type" value="Genomic_DNA"/>
</dbReference>
<reference evidence="5" key="3">
    <citation type="submission" date="2023-08" db="EMBL/GenBank/DDBJ databases">
        <title>Isolation and Characterization of Rhodococcus erythropolis MGMM8.</title>
        <authorList>
            <person name="Diabankana R.G.C."/>
            <person name="Afordoanyi D.M."/>
            <person name="Validov S.Z."/>
        </authorList>
    </citation>
    <scope>NUCLEOTIDE SEQUENCE</scope>
    <source>
        <strain evidence="5">MGMM8</strain>
    </source>
</reference>
<accession>A0A0C2WGL7</accession>